<sequence>MKLGKWTIYSLVILILNFIHINFIRFDGEIFVLISSVAYPVGMGLGIKAVMEKKKYGWIGIIGNMLFLLPILPLILFRYG</sequence>
<proteinExistence type="predicted"/>
<dbReference type="RefSeq" id="WP_309863465.1">
    <property type="nucleotide sequence ID" value="NZ_JAVDQG010000002.1"/>
</dbReference>
<keyword evidence="1" id="KW-1133">Transmembrane helix</keyword>
<name>A0ABU1IK94_9BACL</name>
<reference evidence="2 3" key="1">
    <citation type="submission" date="2023-07" db="EMBL/GenBank/DDBJ databases">
        <title>Genomic Encyclopedia of Type Strains, Phase IV (KMG-IV): sequencing the most valuable type-strain genomes for metagenomic binning, comparative biology and taxonomic classification.</title>
        <authorList>
            <person name="Goeker M."/>
        </authorList>
    </citation>
    <scope>NUCLEOTIDE SEQUENCE [LARGE SCALE GENOMIC DNA]</scope>
    <source>
        <strain evidence="2 3">DSM 45903</strain>
    </source>
</reference>
<evidence type="ECO:0000313" key="2">
    <source>
        <dbReference type="EMBL" id="MDR6225178.1"/>
    </source>
</evidence>
<organism evidence="2 3">
    <name type="scientific">Desmospora profundinema</name>
    <dbReference type="NCBI Taxonomy" id="1571184"/>
    <lineage>
        <taxon>Bacteria</taxon>
        <taxon>Bacillati</taxon>
        <taxon>Bacillota</taxon>
        <taxon>Bacilli</taxon>
        <taxon>Bacillales</taxon>
        <taxon>Thermoactinomycetaceae</taxon>
        <taxon>Desmospora</taxon>
    </lineage>
</organism>
<keyword evidence="1" id="KW-0812">Transmembrane</keyword>
<evidence type="ECO:0000256" key="1">
    <source>
        <dbReference type="SAM" id="Phobius"/>
    </source>
</evidence>
<protein>
    <submittedName>
        <fullName evidence="2">Uncharacterized protein</fullName>
    </submittedName>
</protein>
<keyword evidence="3" id="KW-1185">Reference proteome</keyword>
<feature type="transmembrane region" description="Helical" evidence="1">
    <location>
        <begin position="56"/>
        <end position="77"/>
    </location>
</feature>
<evidence type="ECO:0000313" key="3">
    <source>
        <dbReference type="Proteomes" id="UP001185012"/>
    </source>
</evidence>
<keyword evidence="1" id="KW-0472">Membrane</keyword>
<dbReference type="EMBL" id="JAVDQG010000002">
    <property type="protein sequence ID" value="MDR6225178.1"/>
    <property type="molecule type" value="Genomic_DNA"/>
</dbReference>
<accession>A0ABU1IK94</accession>
<gene>
    <name evidence="2" type="ORF">JOE21_001169</name>
</gene>
<comment type="caution">
    <text evidence="2">The sequence shown here is derived from an EMBL/GenBank/DDBJ whole genome shotgun (WGS) entry which is preliminary data.</text>
</comment>
<feature type="transmembrane region" description="Helical" evidence="1">
    <location>
        <begin position="30"/>
        <end position="50"/>
    </location>
</feature>
<feature type="transmembrane region" description="Helical" evidence="1">
    <location>
        <begin position="6"/>
        <end position="23"/>
    </location>
</feature>
<dbReference type="Proteomes" id="UP001185012">
    <property type="component" value="Unassembled WGS sequence"/>
</dbReference>